<dbReference type="Pfam" id="PF12323">
    <property type="entry name" value="HTH_OrfB_IS605"/>
    <property type="match status" value="1"/>
</dbReference>
<dbReference type="InterPro" id="IPR001959">
    <property type="entry name" value="Transposase"/>
</dbReference>
<evidence type="ECO:0000256" key="6">
    <source>
        <dbReference type="ARBA" id="ARBA00023172"/>
    </source>
</evidence>
<feature type="domain" description="Probable transposase IS891/IS1136/IS1341" evidence="7">
    <location>
        <begin position="176"/>
        <end position="293"/>
    </location>
</feature>
<comment type="similarity">
    <text evidence="1">In the C-terminal section; belongs to the transposase 35 family.</text>
</comment>
<dbReference type="GO" id="GO:0003677">
    <property type="term" value="F:DNA binding"/>
    <property type="evidence" value="ECO:0007669"/>
    <property type="project" value="UniProtKB-KW"/>
</dbReference>
<dbReference type="NCBIfam" id="TIGR01766">
    <property type="entry name" value="IS200/IS605 family accessory protein TnpB-like domain"/>
    <property type="match status" value="1"/>
</dbReference>
<evidence type="ECO:0000256" key="3">
    <source>
        <dbReference type="ARBA" id="ARBA00022723"/>
    </source>
</evidence>
<evidence type="ECO:0000259" key="7">
    <source>
        <dbReference type="Pfam" id="PF01385"/>
    </source>
</evidence>
<dbReference type="Pfam" id="PF07282">
    <property type="entry name" value="Cas12f1-like_TNB"/>
    <property type="match status" value="1"/>
</dbReference>
<reference evidence="10 11" key="1">
    <citation type="journal article" date="2011" name="Front. Microbiol.">
        <title>Two Strains of Crocosphaera watsonii with Highly Conserved Genomes are Distinguished by Strain-Specific Features.</title>
        <authorList>
            <person name="Bench S.R."/>
            <person name="Ilikchyan I.N."/>
            <person name="Tripp H.J."/>
            <person name="Zehr J.P."/>
        </authorList>
    </citation>
    <scope>NUCLEOTIDE SEQUENCE [LARGE SCALE GENOMIC DNA]</scope>
    <source>
        <strain evidence="10 11">WH 0003</strain>
    </source>
</reference>
<feature type="domain" description="Transposase putative helix-turn-helix" evidence="9">
    <location>
        <begin position="6"/>
        <end position="43"/>
    </location>
</feature>
<dbReference type="AlphaFoldDB" id="G5IYS2"/>
<sequence>MLTMYAIKRELKLNNKEKSFCAGCAGFSRFVYNHGLSLLKSTWDIPEISGSDSKRLDAIKKVFTNITKKQTEYLWTNKYSSRIYQNAFRDLKKAFSRWRDPKVKADLPRFKKKKHHCSFTVDSSNGKVLVKEGKRIKIPTLGTFRLKEAIPYNCVSQTFTISREAGKWYVSFAVSASYIPEMKHSHQKVGIDLGIKTFATLSDGNILEAPSSIKKAKTKLGKIQWRNRNKVLGNRRSGIDPSKNAVKYYQKLRKKHKRITNIREDFLQKTTTLLAKTYQHILVEDLNVKGMMANHKLSDALSNLGLYRFRELLSYKQECFGFLLTIVDRWFPSSKTCSVCGNIQDMPLCERVYHCQNCGQVMDRDLNASINLENWTHPLTPSQEGNNADGLSVNPLAQSKGERLWTRRSRLPWLKQELNIKPV</sequence>
<dbReference type="NCBIfam" id="NF040570">
    <property type="entry name" value="guided_TnpB"/>
    <property type="match status" value="1"/>
</dbReference>
<comment type="caution">
    <text evidence="10">The sequence shown here is derived from an EMBL/GenBank/DDBJ whole genome shotgun (WGS) entry which is preliminary data.</text>
</comment>
<dbReference type="EMBL" id="AESD01000071">
    <property type="protein sequence ID" value="EHJ14912.1"/>
    <property type="molecule type" value="Genomic_DNA"/>
</dbReference>
<dbReference type="PATRIC" id="fig|423471.3.peg.392"/>
<evidence type="ECO:0000256" key="2">
    <source>
        <dbReference type="ARBA" id="ARBA00022578"/>
    </source>
</evidence>
<gene>
    <name evidence="10" type="ORF">CWATWH0003_0424</name>
</gene>
<dbReference type="RefSeq" id="WP_007309058.1">
    <property type="nucleotide sequence ID" value="NZ_CAWLMR010001056.1"/>
</dbReference>
<evidence type="ECO:0000313" key="10">
    <source>
        <dbReference type="EMBL" id="EHJ14912.1"/>
    </source>
</evidence>
<name>G5IYS2_CROWT</name>
<evidence type="ECO:0000313" key="11">
    <source>
        <dbReference type="Proteomes" id="UP000003477"/>
    </source>
</evidence>
<evidence type="ECO:0000256" key="4">
    <source>
        <dbReference type="ARBA" id="ARBA00022833"/>
    </source>
</evidence>
<keyword evidence="3" id="KW-0479">Metal-binding</keyword>
<dbReference type="GO" id="GO:0032196">
    <property type="term" value="P:transposition"/>
    <property type="evidence" value="ECO:0007669"/>
    <property type="project" value="UniProtKB-KW"/>
</dbReference>
<dbReference type="GO" id="GO:0006310">
    <property type="term" value="P:DNA recombination"/>
    <property type="evidence" value="ECO:0007669"/>
    <property type="project" value="UniProtKB-KW"/>
</dbReference>
<evidence type="ECO:0000259" key="9">
    <source>
        <dbReference type="Pfam" id="PF12323"/>
    </source>
</evidence>
<proteinExistence type="inferred from homology"/>
<keyword evidence="6" id="KW-0233">DNA recombination</keyword>
<dbReference type="Pfam" id="PF01385">
    <property type="entry name" value="OrfB_IS605"/>
    <property type="match status" value="1"/>
</dbReference>
<dbReference type="GO" id="GO:0046872">
    <property type="term" value="F:metal ion binding"/>
    <property type="evidence" value="ECO:0007669"/>
    <property type="project" value="UniProtKB-KW"/>
</dbReference>
<dbReference type="InterPro" id="IPR010095">
    <property type="entry name" value="Cas12f1-like_TNB"/>
</dbReference>
<evidence type="ECO:0000259" key="8">
    <source>
        <dbReference type="Pfam" id="PF07282"/>
    </source>
</evidence>
<evidence type="ECO:0000256" key="1">
    <source>
        <dbReference type="ARBA" id="ARBA00008761"/>
    </source>
</evidence>
<feature type="domain" description="Cas12f1-like TNB" evidence="8">
    <location>
        <begin position="307"/>
        <end position="372"/>
    </location>
</feature>
<dbReference type="Proteomes" id="UP000003477">
    <property type="component" value="Unassembled WGS sequence"/>
</dbReference>
<keyword evidence="2" id="KW-0815">Transposition</keyword>
<organism evidence="10 11">
    <name type="scientific">Crocosphaera watsonii WH 0003</name>
    <dbReference type="NCBI Taxonomy" id="423471"/>
    <lineage>
        <taxon>Bacteria</taxon>
        <taxon>Bacillati</taxon>
        <taxon>Cyanobacteriota</taxon>
        <taxon>Cyanophyceae</taxon>
        <taxon>Oscillatoriophycideae</taxon>
        <taxon>Chroococcales</taxon>
        <taxon>Aphanothecaceae</taxon>
        <taxon>Crocosphaera</taxon>
    </lineage>
</organism>
<keyword evidence="4" id="KW-0862">Zinc</keyword>
<protein>
    <submittedName>
        <fullName evidence="10">Transposase, IS607 family</fullName>
    </submittedName>
</protein>
<accession>G5IYS2</accession>
<keyword evidence="5" id="KW-0238">DNA-binding</keyword>
<dbReference type="InterPro" id="IPR021027">
    <property type="entry name" value="Transposase_put_HTH"/>
</dbReference>
<evidence type="ECO:0000256" key="5">
    <source>
        <dbReference type="ARBA" id="ARBA00023125"/>
    </source>
</evidence>